<accession>A0A6M9PW05</accession>
<keyword evidence="1" id="KW-0812">Transmembrane</keyword>
<dbReference type="EMBL" id="CP028942">
    <property type="protein sequence ID" value="QKM64032.1"/>
    <property type="molecule type" value="Genomic_DNA"/>
</dbReference>
<evidence type="ECO:0000313" key="3">
    <source>
        <dbReference type="Proteomes" id="UP000503312"/>
    </source>
</evidence>
<dbReference type="KEGG" id="ptrp:DCO17_01575"/>
<keyword evidence="1" id="KW-1133">Transmembrane helix</keyword>
<evidence type="ECO:0000256" key="1">
    <source>
        <dbReference type="SAM" id="Phobius"/>
    </source>
</evidence>
<name>A0A6M9PW05_9BURK</name>
<feature type="transmembrane region" description="Helical" evidence="1">
    <location>
        <begin position="256"/>
        <end position="271"/>
    </location>
</feature>
<reference evidence="2 3" key="1">
    <citation type="submission" date="2018-04" db="EMBL/GenBank/DDBJ databases">
        <title>Polynucleobacter sp. UH21B genome.</title>
        <authorList>
            <person name="Hahn M.W."/>
        </authorList>
    </citation>
    <scope>NUCLEOTIDE SEQUENCE [LARGE SCALE GENOMIC DNA]</scope>
    <source>
        <strain evidence="2 3">MWH-UH21B</strain>
    </source>
</reference>
<feature type="transmembrane region" description="Helical" evidence="1">
    <location>
        <begin position="183"/>
        <end position="204"/>
    </location>
</feature>
<proteinExistence type="predicted"/>
<sequence>MLFRDYAILWEGAYRVSLGQIPFSDFGTPVGPVSFLIPALFFKLFSPSWFVMQISQLFEDAILLILAYQLLRRLQFTQININKAIACFSFLYLVFLSHPWYNSGAFLCFLASMVLLLGLSYQSLMAAGFMAGLCFLAKQDYGVMNLCLGSLVIFLTQGQQGGLYHQIQFHLSYAKDWQKVRSIFTAIFLFLTFFILPIALLINFTDSDQFFYWFNYGQSPHEIRKIHIWDFANHGDLFIAACIAFYFAYRTVRMDVLFAGIFFICSFIVSSTSGLDYTAFFFSLFIPLLIQTVWDKRLVQNRWVSIVLMLAILTSVVFPAKYIYRLVQTTVLAKAEPFSFRHLYVTRPVQNFPGSMPYFKNVMGSDDSLLMINELQKIFKSSRHANKSRNVTKLKVLNISELTPLYAELGSVPPLHYPLWYHKGISLFPQEIQMIDRDLDDAKFDVVILQNAHGQVNFEEFLTRLQSNPNYETLRERGFISPSTSTGDTCREGYCQSHMYVYVRKDLLKQSL</sequence>
<protein>
    <recommendedName>
        <fullName evidence="4">Glycosyltransferase RgtA/B/C/D-like domain-containing protein</fullName>
    </recommendedName>
</protein>
<dbReference type="Proteomes" id="UP000503312">
    <property type="component" value="Chromosome"/>
</dbReference>
<evidence type="ECO:0008006" key="4">
    <source>
        <dbReference type="Google" id="ProtNLM"/>
    </source>
</evidence>
<feature type="transmembrane region" description="Helical" evidence="1">
    <location>
        <begin position="113"/>
        <end position="136"/>
    </location>
</feature>
<feature type="transmembrane region" description="Helical" evidence="1">
    <location>
        <begin position="83"/>
        <end position="101"/>
    </location>
</feature>
<organism evidence="2 3">
    <name type="scientific">Polynucleobacter tropicus</name>
    <dbReference type="NCBI Taxonomy" id="1743174"/>
    <lineage>
        <taxon>Bacteria</taxon>
        <taxon>Pseudomonadati</taxon>
        <taxon>Pseudomonadota</taxon>
        <taxon>Betaproteobacteria</taxon>
        <taxon>Burkholderiales</taxon>
        <taxon>Burkholderiaceae</taxon>
        <taxon>Polynucleobacter</taxon>
    </lineage>
</organism>
<evidence type="ECO:0000313" key="2">
    <source>
        <dbReference type="EMBL" id="QKM64032.1"/>
    </source>
</evidence>
<keyword evidence="3" id="KW-1185">Reference proteome</keyword>
<gene>
    <name evidence="2" type="ORF">DCO17_01575</name>
</gene>
<feature type="transmembrane region" description="Helical" evidence="1">
    <location>
        <begin position="306"/>
        <end position="324"/>
    </location>
</feature>
<dbReference type="AlphaFoldDB" id="A0A6M9PW05"/>
<feature type="transmembrane region" description="Helical" evidence="1">
    <location>
        <begin position="231"/>
        <end position="249"/>
    </location>
</feature>
<keyword evidence="1" id="KW-0472">Membrane</keyword>
<feature type="transmembrane region" description="Helical" evidence="1">
    <location>
        <begin position="50"/>
        <end position="71"/>
    </location>
</feature>